<sequence>MVNNKTEIENQDLEKLIDELKNQNFTLKKKIFELELEISQLKGEVSDSKKEIPDYKQKDIKSNKALEIKSGKEVKKFSKFVKKIKKKEEGMLEEPLTDSPLEEVKQLLRNDQLPILTNKPIVEGTSRRECPACGNTQHKSIYEETDKTHVIMDYPRIYGKKSKCGKCGTEWRVPVILE</sequence>
<evidence type="ECO:0000313" key="2">
    <source>
        <dbReference type="EMBL" id="KKN26859.1"/>
    </source>
</evidence>
<reference evidence="2" key="1">
    <citation type="journal article" date="2015" name="Nature">
        <title>Complex archaea that bridge the gap between prokaryotes and eukaryotes.</title>
        <authorList>
            <person name="Spang A."/>
            <person name="Saw J.H."/>
            <person name="Jorgensen S.L."/>
            <person name="Zaremba-Niedzwiedzka K."/>
            <person name="Martijn J."/>
            <person name="Lind A.E."/>
            <person name="van Eijk R."/>
            <person name="Schleper C."/>
            <person name="Guy L."/>
            <person name="Ettema T.J."/>
        </authorList>
    </citation>
    <scope>NUCLEOTIDE SEQUENCE</scope>
</reference>
<accession>A0A0F9P9Q7</accession>
<protein>
    <submittedName>
        <fullName evidence="2">Uncharacterized protein</fullName>
    </submittedName>
</protein>
<gene>
    <name evidence="2" type="ORF">LCGC14_0870350</name>
</gene>
<organism evidence="2">
    <name type="scientific">marine sediment metagenome</name>
    <dbReference type="NCBI Taxonomy" id="412755"/>
    <lineage>
        <taxon>unclassified sequences</taxon>
        <taxon>metagenomes</taxon>
        <taxon>ecological metagenomes</taxon>
    </lineage>
</organism>
<comment type="caution">
    <text evidence="2">The sequence shown here is derived from an EMBL/GenBank/DDBJ whole genome shotgun (WGS) entry which is preliminary data.</text>
</comment>
<evidence type="ECO:0000256" key="1">
    <source>
        <dbReference type="SAM" id="Coils"/>
    </source>
</evidence>
<proteinExistence type="predicted"/>
<feature type="coiled-coil region" evidence="1">
    <location>
        <begin position="3"/>
        <end position="58"/>
    </location>
</feature>
<name>A0A0F9P9Q7_9ZZZZ</name>
<dbReference type="AlphaFoldDB" id="A0A0F9P9Q7"/>
<dbReference type="EMBL" id="LAZR01002688">
    <property type="protein sequence ID" value="KKN26859.1"/>
    <property type="molecule type" value="Genomic_DNA"/>
</dbReference>
<keyword evidence="1" id="KW-0175">Coiled coil</keyword>